<comment type="caution">
    <text evidence="3">The sequence shown here is derived from an EMBL/GenBank/DDBJ whole genome shotgun (WGS) entry which is preliminary data.</text>
</comment>
<evidence type="ECO:0000256" key="2">
    <source>
        <dbReference type="ARBA" id="ARBA00023043"/>
    </source>
</evidence>
<evidence type="ECO:0000313" key="4">
    <source>
        <dbReference type="Proteomes" id="UP000186817"/>
    </source>
</evidence>
<dbReference type="SUPFAM" id="SSF48403">
    <property type="entry name" value="Ankyrin repeat"/>
    <property type="match status" value="1"/>
</dbReference>
<evidence type="ECO:0000313" key="3">
    <source>
        <dbReference type="EMBL" id="OLQ09435.1"/>
    </source>
</evidence>
<evidence type="ECO:0000256" key="1">
    <source>
        <dbReference type="ARBA" id="ARBA00022737"/>
    </source>
</evidence>
<dbReference type="PROSITE" id="PS50297">
    <property type="entry name" value="ANK_REP_REGION"/>
    <property type="match status" value="1"/>
</dbReference>
<keyword evidence="2" id="KW-0040">ANK repeat</keyword>
<sequence>MECVLSRPDTPLQQHAQSLRQEGSGFSENFPMLFPMYTVPLDAALRMTTLKPHEELLAAGELSLFDDGLGKALFVSHQWVSQSHPDPEFKQFRVLQEALRNVTAGLSQISMDTITEAVFGLAKGISASEFRVSKLFLWYDFFSVPQVPLVLGEGGQCENIQQKAICSIPAYISRCQFFMALCPVIDSPDGSQVFSQVSWSGRGWCRVERAVRELSIHGGTWILVKSAKHQEIMAPLTLDPPGEGAFTVERDRAAVAPVLRHVLKAKLTTYLEQGDFTSYRILLNQQSARLRGLPTEPNDDLVPGFQAVPDAPKHQRAVAQFLHENGFCHPLERDAAGWSVLCYASMRGDPFLVQALLRCNADPNDKVTKAQPQLGVDKGTPVLGLCTKFKNHEAMKLLIAAGSRISVRGVLQTALSCACYVDDAEAVHCLCASGGDPNEKNPFGVSALRQACVTGSLHAMAALLEHTQNLDLSLSLHWVAMGQRSSAKALDLLIRARADVNEQYRPRRMSALGLFWRLKGFQYRAGWRSTQLRGVGYHHYGATPLMIAIICGNFEAAAALMVRGARLDLRNSRRRTAADLAREMSSPDYLIAALGGHMAWCNSLVAHALM</sequence>
<dbReference type="InterPro" id="IPR036770">
    <property type="entry name" value="Ankyrin_rpt-contain_sf"/>
</dbReference>
<accession>A0A1Q9EPS0</accession>
<name>A0A1Q9EPS0_SYMMI</name>
<dbReference type="Gene3D" id="1.25.40.20">
    <property type="entry name" value="Ankyrin repeat-containing domain"/>
    <property type="match status" value="2"/>
</dbReference>
<dbReference type="PROSITE" id="PS50088">
    <property type="entry name" value="ANK_REPEAT"/>
    <property type="match status" value="1"/>
</dbReference>
<proteinExistence type="predicted"/>
<dbReference type="EMBL" id="LSRX01000097">
    <property type="protein sequence ID" value="OLQ09435.1"/>
    <property type="molecule type" value="Genomic_DNA"/>
</dbReference>
<dbReference type="SMART" id="SM00248">
    <property type="entry name" value="ANK"/>
    <property type="match status" value="5"/>
</dbReference>
<protein>
    <submittedName>
        <fullName evidence="3">Uncharacterized protein</fullName>
    </submittedName>
</protein>
<dbReference type="PANTHER" id="PTHR24198">
    <property type="entry name" value="ANKYRIN REPEAT AND PROTEIN KINASE DOMAIN-CONTAINING PROTEIN"/>
    <property type="match status" value="1"/>
</dbReference>
<dbReference type="Proteomes" id="UP000186817">
    <property type="component" value="Unassembled WGS sequence"/>
</dbReference>
<reference evidence="3 4" key="1">
    <citation type="submission" date="2016-02" db="EMBL/GenBank/DDBJ databases">
        <title>Genome analysis of coral dinoflagellate symbionts highlights evolutionary adaptations to a symbiotic lifestyle.</title>
        <authorList>
            <person name="Aranda M."/>
            <person name="Li Y."/>
            <person name="Liew Y.J."/>
            <person name="Baumgarten S."/>
            <person name="Simakov O."/>
            <person name="Wilson M."/>
            <person name="Piel J."/>
            <person name="Ashoor H."/>
            <person name="Bougouffa S."/>
            <person name="Bajic V.B."/>
            <person name="Ryu T."/>
            <person name="Ravasi T."/>
            <person name="Bayer T."/>
            <person name="Micklem G."/>
            <person name="Kim H."/>
            <person name="Bhak J."/>
            <person name="Lajeunesse T.C."/>
            <person name="Voolstra C.R."/>
        </authorList>
    </citation>
    <scope>NUCLEOTIDE SEQUENCE [LARGE SCALE GENOMIC DNA]</scope>
    <source>
        <strain evidence="3 4">CCMP2467</strain>
    </source>
</reference>
<dbReference type="Pfam" id="PF00023">
    <property type="entry name" value="Ank"/>
    <property type="match status" value="1"/>
</dbReference>
<dbReference type="OrthoDB" id="418370at2759"/>
<gene>
    <name evidence="3" type="ORF">AK812_SmicGene6953</name>
</gene>
<organism evidence="3 4">
    <name type="scientific">Symbiodinium microadriaticum</name>
    <name type="common">Dinoflagellate</name>
    <name type="synonym">Zooxanthella microadriatica</name>
    <dbReference type="NCBI Taxonomy" id="2951"/>
    <lineage>
        <taxon>Eukaryota</taxon>
        <taxon>Sar</taxon>
        <taxon>Alveolata</taxon>
        <taxon>Dinophyceae</taxon>
        <taxon>Suessiales</taxon>
        <taxon>Symbiodiniaceae</taxon>
        <taxon>Symbiodinium</taxon>
    </lineage>
</organism>
<dbReference type="InterPro" id="IPR002110">
    <property type="entry name" value="Ankyrin_rpt"/>
</dbReference>
<dbReference type="Pfam" id="PF12796">
    <property type="entry name" value="Ank_2"/>
    <property type="match status" value="1"/>
</dbReference>
<keyword evidence="1" id="KW-0677">Repeat</keyword>
<dbReference type="AlphaFoldDB" id="A0A1Q9EPS0"/>
<keyword evidence="4" id="KW-1185">Reference proteome</keyword>
<dbReference type="OMA" id="HENGFCH"/>
<dbReference type="PANTHER" id="PTHR24198:SF165">
    <property type="entry name" value="ANKYRIN REPEAT-CONTAINING PROTEIN-RELATED"/>
    <property type="match status" value="1"/>
</dbReference>